<gene>
    <name evidence="1" type="ORF">D9M09_11295</name>
</gene>
<dbReference type="EMBL" id="CP033019">
    <property type="protein sequence ID" value="AYM79532.1"/>
    <property type="molecule type" value="Genomic_DNA"/>
</dbReference>
<name>A0A3G2EI16_9BURK</name>
<accession>A0A3G2EI16</accession>
<keyword evidence="2" id="KW-1185">Reference proteome</keyword>
<sequence length="68" mass="7223">MLAQEAAPASTRIIYIGPSFIKLALVDGRFSAAPADKIPGAGAWTKPAKVHIETGHLSHWHISLTAHP</sequence>
<proteinExistence type="predicted"/>
<protein>
    <submittedName>
        <fullName evidence="1">Uncharacterized protein</fullName>
    </submittedName>
</protein>
<organism evidence="1 2">
    <name type="scientific">Janthinobacterium agaricidamnosum</name>
    <dbReference type="NCBI Taxonomy" id="55508"/>
    <lineage>
        <taxon>Bacteria</taxon>
        <taxon>Pseudomonadati</taxon>
        <taxon>Pseudomonadota</taxon>
        <taxon>Betaproteobacteria</taxon>
        <taxon>Burkholderiales</taxon>
        <taxon>Oxalobacteraceae</taxon>
        <taxon>Janthinobacterium</taxon>
    </lineage>
</organism>
<evidence type="ECO:0000313" key="1">
    <source>
        <dbReference type="EMBL" id="AYM79532.1"/>
    </source>
</evidence>
<dbReference type="Proteomes" id="UP000279594">
    <property type="component" value="Chromosome"/>
</dbReference>
<dbReference type="AlphaFoldDB" id="A0A3G2EI16"/>
<reference evidence="1 2" key="1">
    <citation type="submission" date="2018-10" db="EMBL/GenBank/DDBJ databases">
        <title>Effects of UV and annual dynamics of microbial communities in freshwater RAS systems.</title>
        <authorList>
            <person name="Bekkelund A.K."/>
            <person name="Hansen B.R."/>
            <person name="Stokken H."/>
            <person name="Eriksen B.F."/>
            <person name="Kashulin N.A."/>
        </authorList>
    </citation>
    <scope>NUCLEOTIDE SEQUENCE [LARGE SCALE GENOMIC DNA]</scope>
    <source>
        <strain evidence="1 2">BHSEK</strain>
    </source>
</reference>
<evidence type="ECO:0000313" key="2">
    <source>
        <dbReference type="Proteomes" id="UP000279594"/>
    </source>
</evidence>